<gene>
    <name evidence="11" type="ORF">IEO70_03885</name>
</gene>
<reference evidence="11" key="1">
    <citation type="submission" date="2020-09" db="EMBL/GenBank/DDBJ databases">
        <title>Bacillus faecalis sp. nov., a moderately halophilic bacterium isolated from cow faeces.</title>
        <authorList>
            <person name="Jiang L."/>
            <person name="Lee J."/>
        </authorList>
    </citation>
    <scope>NUCLEOTIDE SEQUENCE</scope>
    <source>
        <strain evidence="11">AGMB 02131</strain>
    </source>
</reference>
<evidence type="ECO:0000256" key="5">
    <source>
        <dbReference type="ARBA" id="ARBA00023235"/>
    </source>
</evidence>
<dbReference type="Pfam" id="PF13538">
    <property type="entry name" value="UvrD_C_2"/>
    <property type="match status" value="1"/>
</dbReference>
<evidence type="ECO:0000256" key="1">
    <source>
        <dbReference type="ARBA" id="ARBA00022741"/>
    </source>
</evidence>
<comment type="catalytic activity">
    <reaction evidence="8">
        <text>ATP + H2O = ADP + phosphate + H(+)</text>
        <dbReference type="Rhea" id="RHEA:13065"/>
        <dbReference type="ChEBI" id="CHEBI:15377"/>
        <dbReference type="ChEBI" id="CHEBI:15378"/>
        <dbReference type="ChEBI" id="CHEBI:30616"/>
        <dbReference type="ChEBI" id="CHEBI:43474"/>
        <dbReference type="ChEBI" id="CHEBI:456216"/>
        <dbReference type="EC" id="5.6.2.4"/>
    </reaction>
</comment>
<dbReference type="EC" id="5.6.2.4" evidence="7"/>
<dbReference type="GO" id="GO:0005829">
    <property type="term" value="C:cytosol"/>
    <property type="evidence" value="ECO:0007669"/>
    <property type="project" value="TreeGrafter"/>
</dbReference>
<evidence type="ECO:0000313" key="12">
    <source>
        <dbReference type="Proteomes" id="UP000602076"/>
    </source>
</evidence>
<name>A0A927HAI6_9BACI</name>
<evidence type="ECO:0000256" key="6">
    <source>
        <dbReference type="ARBA" id="ARBA00034617"/>
    </source>
</evidence>
<dbReference type="RefSeq" id="WP_190997044.1">
    <property type="nucleotide sequence ID" value="NZ_JACXSI010000007.1"/>
</dbReference>
<organism evidence="11 12">
    <name type="scientific">Peribacillus faecalis</name>
    <dbReference type="NCBI Taxonomy" id="2772559"/>
    <lineage>
        <taxon>Bacteria</taxon>
        <taxon>Bacillati</taxon>
        <taxon>Bacillota</taxon>
        <taxon>Bacilli</taxon>
        <taxon>Bacillales</taxon>
        <taxon>Bacillaceae</taxon>
        <taxon>Peribacillus</taxon>
    </lineage>
</organism>
<keyword evidence="4 9" id="KW-0067">ATP-binding</keyword>
<protein>
    <recommendedName>
        <fullName evidence="7">DNA 3'-5' helicase</fullName>
        <ecNumber evidence="7">5.6.2.4</ecNumber>
    </recommendedName>
</protein>
<dbReference type="SUPFAM" id="SSF52540">
    <property type="entry name" value="P-loop containing nucleoside triphosphate hydrolases"/>
    <property type="match status" value="1"/>
</dbReference>
<keyword evidence="3 9" id="KW-0347">Helicase</keyword>
<keyword evidence="2 9" id="KW-0378">Hydrolase</keyword>
<dbReference type="InterPro" id="IPR027417">
    <property type="entry name" value="P-loop_NTPase"/>
</dbReference>
<feature type="domain" description="UvrD-like helicase ATP-binding" evidence="10">
    <location>
        <begin position="205"/>
        <end position="593"/>
    </location>
</feature>
<keyword evidence="12" id="KW-1185">Reference proteome</keyword>
<evidence type="ECO:0000256" key="3">
    <source>
        <dbReference type="ARBA" id="ARBA00022806"/>
    </source>
</evidence>
<comment type="caution">
    <text evidence="11">The sequence shown here is derived from an EMBL/GenBank/DDBJ whole genome shotgun (WGS) entry which is preliminary data.</text>
</comment>
<dbReference type="PROSITE" id="PS51198">
    <property type="entry name" value="UVRD_HELICASE_ATP_BIND"/>
    <property type="match status" value="1"/>
</dbReference>
<dbReference type="GO" id="GO:0003677">
    <property type="term" value="F:DNA binding"/>
    <property type="evidence" value="ECO:0007669"/>
    <property type="project" value="InterPro"/>
</dbReference>
<dbReference type="GO" id="GO:0005524">
    <property type="term" value="F:ATP binding"/>
    <property type="evidence" value="ECO:0007669"/>
    <property type="project" value="UniProtKB-UniRule"/>
</dbReference>
<evidence type="ECO:0000256" key="2">
    <source>
        <dbReference type="ARBA" id="ARBA00022801"/>
    </source>
</evidence>
<sequence length="769" mass="89621">MSSNEILNEQIHLDKTIQNIENQTYLVSELVESKREKMKSGHGEAGDQVVYKKGKEEQRLLQEAIKNPYFGKLEMVSKEYGDETFYIGKQGIRDEDENRIVIDWRMPIAKVYYNFTPGNPKQGYLVVDKRHNQRYKYVVKVNKKREFVIKNQRITKIIQQVPNVLSKENKTITETEDALPIADEFLAEMIENSQTTGYLKEIIATIQSKQDLVIRETIDKNIIVQGAAGSGKSSIALHRLSYLLFNNENLSPESLLILGPSNMFLSSVKGLLPELNLEGIQQTTVQNLMLDMVRPYLEGDILLDNSLVFKEVLYEHKNEQEYRRIQFKGSEQFLKVLNLFLEDFEKHYERRIHNLTILDERLNTTALQEIYRGYLYLPLVKRIEKFIWHVENLLERKLEETLEEHRKQYDFVINTYLKDGGLSQDEHLSVAVKMRRVLDYKIKNTQSKFKEQISLWKESIKVPDLMQLYKQITSYELLSSFKNEIDLEYLEAFKDNTEEQLTSFDLAPIFYMYLNLYEPQVKYAHIVIDEAQDLSYIHFAALKKITRTMTILGDNNQSILMNYGQYDWEYLLTSLFNRKDDAILDLNTSYRSTKEIVDTANAVLKKQKGVTFESINPLNRNGEPVSFKKVDNGDDLLDSIVATLREWSGKYKRVAVIHKDEQRAKKLAEDLKGELKEVPDVKYINPDQEVGNNTISVLASYHSKGMEFDGVILVNVDDKNFPLDNLHARLLYVLLTRAQQEVKAFYCKNPSPLIRECLKPPKDEHAYIL</sequence>
<accession>A0A927HAI6</accession>
<dbReference type="GO" id="GO:0000725">
    <property type="term" value="P:recombinational repair"/>
    <property type="evidence" value="ECO:0007669"/>
    <property type="project" value="TreeGrafter"/>
</dbReference>
<dbReference type="InterPro" id="IPR027785">
    <property type="entry name" value="UvrD-like_helicase_C"/>
</dbReference>
<dbReference type="EMBL" id="JACXSI010000007">
    <property type="protein sequence ID" value="MBD3107496.1"/>
    <property type="molecule type" value="Genomic_DNA"/>
</dbReference>
<evidence type="ECO:0000256" key="8">
    <source>
        <dbReference type="ARBA" id="ARBA00048988"/>
    </source>
</evidence>
<dbReference type="InterPro" id="IPR014016">
    <property type="entry name" value="UvrD-like_ATP-bd"/>
</dbReference>
<feature type="binding site" evidence="9">
    <location>
        <begin position="226"/>
        <end position="233"/>
    </location>
    <ligand>
        <name>ATP</name>
        <dbReference type="ChEBI" id="CHEBI:30616"/>
    </ligand>
</feature>
<dbReference type="Pfam" id="PF13361">
    <property type="entry name" value="UvrD_C"/>
    <property type="match status" value="1"/>
</dbReference>
<evidence type="ECO:0000259" key="10">
    <source>
        <dbReference type="PROSITE" id="PS51198"/>
    </source>
</evidence>
<dbReference type="AlphaFoldDB" id="A0A927HAI6"/>
<dbReference type="Pfam" id="PF00580">
    <property type="entry name" value="UvrD-helicase"/>
    <property type="match status" value="1"/>
</dbReference>
<dbReference type="PANTHER" id="PTHR11070">
    <property type="entry name" value="UVRD / RECB / PCRA DNA HELICASE FAMILY MEMBER"/>
    <property type="match status" value="1"/>
</dbReference>
<keyword evidence="5" id="KW-0413">Isomerase</keyword>
<dbReference type="InterPro" id="IPR014017">
    <property type="entry name" value="DNA_helicase_UvrD-like_C"/>
</dbReference>
<dbReference type="GO" id="GO:0043138">
    <property type="term" value="F:3'-5' DNA helicase activity"/>
    <property type="evidence" value="ECO:0007669"/>
    <property type="project" value="UniProtKB-EC"/>
</dbReference>
<dbReference type="PANTHER" id="PTHR11070:SF17">
    <property type="entry name" value="DNA HELICASE IV"/>
    <property type="match status" value="1"/>
</dbReference>
<proteinExistence type="predicted"/>
<evidence type="ECO:0000256" key="4">
    <source>
        <dbReference type="ARBA" id="ARBA00022840"/>
    </source>
</evidence>
<dbReference type="InterPro" id="IPR000212">
    <property type="entry name" value="DNA_helicase_UvrD/REP"/>
</dbReference>
<keyword evidence="1 9" id="KW-0547">Nucleotide-binding</keyword>
<evidence type="ECO:0000256" key="9">
    <source>
        <dbReference type="PROSITE-ProRule" id="PRU00560"/>
    </source>
</evidence>
<evidence type="ECO:0000313" key="11">
    <source>
        <dbReference type="EMBL" id="MBD3107496.1"/>
    </source>
</evidence>
<dbReference type="GO" id="GO:0016787">
    <property type="term" value="F:hydrolase activity"/>
    <property type="evidence" value="ECO:0007669"/>
    <property type="project" value="UniProtKB-UniRule"/>
</dbReference>
<comment type="catalytic activity">
    <reaction evidence="6">
        <text>Couples ATP hydrolysis with the unwinding of duplex DNA by translocating in the 3'-5' direction.</text>
        <dbReference type="EC" id="5.6.2.4"/>
    </reaction>
</comment>
<dbReference type="Proteomes" id="UP000602076">
    <property type="component" value="Unassembled WGS sequence"/>
</dbReference>
<dbReference type="Gene3D" id="3.40.50.300">
    <property type="entry name" value="P-loop containing nucleotide triphosphate hydrolases"/>
    <property type="match status" value="3"/>
</dbReference>
<evidence type="ECO:0000256" key="7">
    <source>
        <dbReference type="ARBA" id="ARBA00034808"/>
    </source>
</evidence>